<dbReference type="Pfam" id="PF02866">
    <property type="entry name" value="Ldh_1_C"/>
    <property type="match status" value="1"/>
</dbReference>
<feature type="domain" description="Lactate/malate dehydrogenase C-terminal" evidence="9">
    <location>
        <begin position="151"/>
        <end position="309"/>
    </location>
</feature>
<evidence type="ECO:0000259" key="8">
    <source>
        <dbReference type="Pfam" id="PF00056"/>
    </source>
</evidence>
<dbReference type="KEGG" id="acp:A2cp1_2322"/>
<feature type="binding site" evidence="4 7">
    <location>
        <begin position="122"/>
        <end position="124"/>
    </location>
    <ligand>
        <name>NAD(+)</name>
        <dbReference type="ChEBI" id="CHEBI:57540"/>
    </ligand>
</feature>
<dbReference type="InterPro" id="IPR022383">
    <property type="entry name" value="Lactate/malate_DH_C"/>
</dbReference>
<dbReference type="PANTHER" id="PTHR43128:SF16">
    <property type="entry name" value="L-LACTATE DEHYDROGENASE"/>
    <property type="match status" value="1"/>
</dbReference>
<gene>
    <name evidence="4" type="primary">mdh</name>
    <name evidence="10" type="ordered locus">A2cp1_2322</name>
</gene>
<dbReference type="GO" id="GO:0004459">
    <property type="term" value="F:L-lactate dehydrogenase (NAD+) activity"/>
    <property type="evidence" value="ECO:0007669"/>
    <property type="project" value="TreeGrafter"/>
</dbReference>
<evidence type="ECO:0000256" key="7">
    <source>
        <dbReference type="PIRSR" id="PIRSR000102-3"/>
    </source>
</evidence>
<dbReference type="EMBL" id="CP001359">
    <property type="protein sequence ID" value="ACL65660.1"/>
    <property type="molecule type" value="Genomic_DNA"/>
</dbReference>
<feature type="binding site" evidence="4 6">
    <location>
        <position position="92"/>
    </location>
    <ligand>
        <name>substrate</name>
    </ligand>
</feature>
<dbReference type="SUPFAM" id="SSF51735">
    <property type="entry name" value="NAD(P)-binding Rossmann-fold domains"/>
    <property type="match status" value="1"/>
</dbReference>
<evidence type="ECO:0000256" key="2">
    <source>
        <dbReference type="ARBA" id="ARBA00023002"/>
    </source>
</evidence>
<comment type="catalytic activity">
    <reaction evidence="4">
        <text>(S)-malate + NAD(+) = oxaloacetate + NADH + H(+)</text>
        <dbReference type="Rhea" id="RHEA:21432"/>
        <dbReference type="ChEBI" id="CHEBI:15378"/>
        <dbReference type="ChEBI" id="CHEBI:15589"/>
        <dbReference type="ChEBI" id="CHEBI:16452"/>
        <dbReference type="ChEBI" id="CHEBI:57540"/>
        <dbReference type="ChEBI" id="CHEBI:57945"/>
        <dbReference type="EC" id="1.1.1.37"/>
    </reaction>
</comment>
<dbReference type="InterPro" id="IPR015955">
    <property type="entry name" value="Lactate_DH/Glyco_Ohase_4_C"/>
</dbReference>
<evidence type="ECO:0000256" key="6">
    <source>
        <dbReference type="PIRSR" id="PIRSR000102-2"/>
    </source>
</evidence>
<feature type="binding site" evidence="4 7">
    <location>
        <position position="35"/>
    </location>
    <ligand>
        <name>NAD(+)</name>
        <dbReference type="ChEBI" id="CHEBI:57540"/>
    </ligand>
</feature>
<evidence type="ECO:0000256" key="1">
    <source>
        <dbReference type="ARBA" id="ARBA00022532"/>
    </source>
</evidence>
<dbReference type="RefSeq" id="WP_012526260.1">
    <property type="nucleotide sequence ID" value="NC_011891.1"/>
</dbReference>
<evidence type="ECO:0000259" key="9">
    <source>
        <dbReference type="Pfam" id="PF02866"/>
    </source>
</evidence>
<dbReference type="PANTHER" id="PTHR43128">
    <property type="entry name" value="L-2-HYDROXYCARBOXYLATE DEHYDROGENASE (NAD(P)(+))"/>
    <property type="match status" value="1"/>
</dbReference>
<dbReference type="FunFam" id="3.40.50.720:FF:000018">
    <property type="entry name" value="Malate dehydrogenase"/>
    <property type="match status" value="1"/>
</dbReference>
<organism evidence="10 11">
    <name type="scientific">Anaeromyxobacter dehalogenans (strain ATCC BAA-258 / DSM 21875 / 2CP-1)</name>
    <dbReference type="NCBI Taxonomy" id="455488"/>
    <lineage>
        <taxon>Bacteria</taxon>
        <taxon>Pseudomonadati</taxon>
        <taxon>Myxococcota</taxon>
        <taxon>Myxococcia</taxon>
        <taxon>Myxococcales</taxon>
        <taxon>Cystobacterineae</taxon>
        <taxon>Anaeromyxobacteraceae</taxon>
        <taxon>Anaeromyxobacter</taxon>
    </lineage>
</organism>
<feature type="binding site" evidence="4 7">
    <location>
        <position position="99"/>
    </location>
    <ligand>
        <name>NAD(+)</name>
        <dbReference type="ChEBI" id="CHEBI:57540"/>
    </ligand>
</feature>
<dbReference type="EC" id="1.1.1.37" evidence="4"/>
<feature type="binding site" evidence="4 6">
    <location>
        <position position="86"/>
    </location>
    <ligand>
        <name>substrate</name>
    </ligand>
</feature>
<dbReference type="NCBIfam" id="TIGR01763">
    <property type="entry name" value="MalateDH_bact"/>
    <property type="match status" value="1"/>
</dbReference>
<dbReference type="Pfam" id="PF00056">
    <property type="entry name" value="Ldh_1_N"/>
    <property type="match status" value="1"/>
</dbReference>
<dbReference type="PRINTS" id="PR00086">
    <property type="entry name" value="LLDHDRGNASE"/>
</dbReference>
<feature type="active site" description="Proton acceptor" evidence="4 5">
    <location>
        <position position="179"/>
    </location>
</feature>
<keyword evidence="11" id="KW-1185">Reference proteome</keyword>
<dbReference type="NCBIfam" id="NF004863">
    <property type="entry name" value="PRK06223.1"/>
    <property type="match status" value="1"/>
</dbReference>
<reference evidence="10" key="1">
    <citation type="submission" date="2009-01" db="EMBL/GenBank/DDBJ databases">
        <title>Complete sequence of Anaeromyxobacter dehalogenans 2CP-1.</title>
        <authorList>
            <consortium name="US DOE Joint Genome Institute"/>
            <person name="Lucas S."/>
            <person name="Copeland A."/>
            <person name="Lapidus A."/>
            <person name="Glavina del Rio T."/>
            <person name="Dalin E."/>
            <person name="Tice H."/>
            <person name="Bruce D."/>
            <person name="Goodwin L."/>
            <person name="Pitluck S."/>
            <person name="Saunders E."/>
            <person name="Brettin T."/>
            <person name="Detter J.C."/>
            <person name="Han C."/>
            <person name="Larimer F."/>
            <person name="Land M."/>
            <person name="Hauser L."/>
            <person name="Kyrpides N."/>
            <person name="Ovchinnikova G."/>
            <person name="Beliaev A.S."/>
            <person name="Richardson P."/>
        </authorList>
    </citation>
    <scope>NUCLEOTIDE SEQUENCE</scope>
    <source>
        <strain evidence="10">2CP-1</strain>
    </source>
</reference>
<feature type="binding site" evidence="4 6">
    <location>
        <position position="155"/>
    </location>
    <ligand>
        <name>substrate</name>
    </ligand>
</feature>
<evidence type="ECO:0000313" key="10">
    <source>
        <dbReference type="EMBL" id="ACL65660.1"/>
    </source>
</evidence>
<dbReference type="CDD" id="cd01339">
    <property type="entry name" value="LDH-like_MDH"/>
    <property type="match status" value="1"/>
</dbReference>
<dbReference type="GO" id="GO:0006089">
    <property type="term" value="P:lactate metabolic process"/>
    <property type="evidence" value="ECO:0007669"/>
    <property type="project" value="TreeGrafter"/>
</dbReference>
<protein>
    <recommendedName>
        <fullName evidence="4">Malate dehydrogenase</fullName>
        <ecNumber evidence="4">1.1.1.37</ecNumber>
    </recommendedName>
</protein>
<proteinExistence type="inferred from homology"/>
<evidence type="ECO:0000313" key="11">
    <source>
        <dbReference type="Proteomes" id="UP000007089"/>
    </source>
</evidence>
<dbReference type="PIRSF" id="PIRSF000102">
    <property type="entry name" value="Lac_mal_DH"/>
    <property type="match status" value="1"/>
</dbReference>
<dbReference type="FunFam" id="3.90.110.10:FF:000004">
    <property type="entry name" value="Malate dehydrogenase"/>
    <property type="match status" value="1"/>
</dbReference>
<accession>B8JAE1</accession>
<dbReference type="SUPFAM" id="SSF56327">
    <property type="entry name" value="LDH C-terminal domain-like"/>
    <property type="match status" value="1"/>
</dbReference>
<keyword evidence="2 4" id="KW-0560">Oxidoreductase</keyword>
<dbReference type="InterPro" id="IPR001236">
    <property type="entry name" value="Lactate/malate_DH_N"/>
</dbReference>
<evidence type="ECO:0000256" key="3">
    <source>
        <dbReference type="ARBA" id="ARBA00023027"/>
    </source>
</evidence>
<dbReference type="Proteomes" id="UP000007089">
    <property type="component" value="Chromosome"/>
</dbReference>
<dbReference type="InterPro" id="IPR011275">
    <property type="entry name" value="Malate_DH_type3"/>
</dbReference>
<dbReference type="AlphaFoldDB" id="B8JAE1"/>
<feature type="binding site" evidence="4 6">
    <location>
        <position position="124"/>
    </location>
    <ligand>
        <name>substrate</name>
    </ligand>
</feature>
<keyword evidence="3 4" id="KW-0520">NAD</keyword>
<comment type="function">
    <text evidence="4">Catalyzes the reversible oxidation of malate to oxaloacetate.</text>
</comment>
<dbReference type="GO" id="GO:0030060">
    <property type="term" value="F:L-malate dehydrogenase (NAD+) activity"/>
    <property type="evidence" value="ECO:0007669"/>
    <property type="project" value="UniProtKB-UniRule"/>
</dbReference>
<evidence type="ECO:0000256" key="5">
    <source>
        <dbReference type="PIRSR" id="PIRSR000102-1"/>
    </source>
</evidence>
<evidence type="ECO:0000256" key="4">
    <source>
        <dbReference type="HAMAP-Rule" id="MF_00487"/>
    </source>
</evidence>
<dbReference type="InterPro" id="IPR001557">
    <property type="entry name" value="L-lactate/malate_DH"/>
</dbReference>
<name>B8JAE1_ANAD2</name>
<dbReference type="Gene3D" id="3.40.50.720">
    <property type="entry name" value="NAD(P)-binding Rossmann-like Domain"/>
    <property type="match status" value="1"/>
</dbReference>
<dbReference type="HAMAP" id="MF_00487">
    <property type="entry name" value="Malate_dehydrog_3"/>
    <property type="match status" value="1"/>
</dbReference>
<dbReference type="InterPro" id="IPR036291">
    <property type="entry name" value="NAD(P)-bd_dom_sf"/>
</dbReference>
<comment type="similarity">
    <text evidence="4">Belongs to the LDH/MDH superfamily. MDH type 3 family.</text>
</comment>
<sequence length="312" mass="32913">MAQRKKIALIGAGQIGGTLALLAGQKELGDVVLVDIMEGVAKGKALDLQETRGVGKWDVDVTGGGTTDYSVIRDADVCIVTAGVPRKPGMSREDLLKVNLDAITKVAHGIKQYAPNAFVIVITNPLDSMVYAMYKVTGFPKNRVVGMAGVLDTARFQYFVGDAAGVSPQDVQAMVLGGHGDDMVPLLRYSSVAGVPLTRLLDKARLDAIVERTRKGGGEIVALLGTGSAFYAPAAAAISMAEAYLRDKKRVLPCSALLEGQYGVKGLFVGVPVVIGAGGVERVLEVELNDDERAMLQRSVDSVKKSVAETKL</sequence>
<feature type="binding site" evidence="4 7">
    <location>
        <begin position="11"/>
        <end position="16"/>
    </location>
    <ligand>
        <name>NAD(+)</name>
        <dbReference type="ChEBI" id="CHEBI:57540"/>
    </ligand>
</feature>
<dbReference type="Gene3D" id="3.90.110.10">
    <property type="entry name" value="Lactate dehydrogenase/glycoside hydrolase, family 4, C-terminal"/>
    <property type="match status" value="1"/>
</dbReference>
<feature type="domain" description="Lactate/malate dehydrogenase N-terminal" evidence="8">
    <location>
        <begin position="6"/>
        <end position="146"/>
    </location>
</feature>
<keyword evidence="1 4" id="KW-0816">Tricarboxylic acid cycle</keyword>
<dbReference type="GO" id="GO:0006099">
    <property type="term" value="P:tricarboxylic acid cycle"/>
    <property type="evidence" value="ECO:0007669"/>
    <property type="project" value="UniProtKB-UniRule"/>
</dbReference>
<dbReference type="HOGENOM" id="CLU_045401_2_1_7"/>